<name>A0A2T1DM37_9CYAN</name>
<evidence type="ECO:0000313" key="15">
    <source>
        <dbReference type="EMBL" id="PSB21536.1"/>
    </source>
</evidence>
<feature type="domain" description="Helicase C-terminal" evidence="14">
    <location>
        <begin position="225"/>
        <end position="374"/>
    </location>
</feature>
<dbReference type="InterPro" id="IPR036388">
    <property type="entry name" value="WH-like_DNA-bd_sf"/>
</dbReference>
<dbReference type="SMART" id="SM00490">
    <property type="entry name" value="HELICc"/>
    <property type="match status" value="1"/>
</dbReference>
<dbReference type="SUPFAM" id="SSF52540">
    <property type="entry name" value="P-loop containing nucleoside triphosphate hydrolases"/>
    <property type="match status" value="1"/>
</dbReference>
<reference evidence="15 16" key="2">
    <citation type="submission" date="2018-03" db="EMBL/GenBank/DDBJ databases">
        <title>The ancient ancestry and fast evolution of plastids.</title>
        <authorList>
            <person name="Moore K.R."/>
            <person name="Magnabosco C."/>
            <person name="Momper L."/>
            <person name="Gold D.A."/>
            <person name="Bosak T."/>
            <person name="Fournier G.P."/>
        </authorList>
    </citation>
    <scope>NUCLEOTIDE SEQUENCE [LARGE SCALE GENOMIC DNA]</scope>
    <source>
        <strain evidence="15 16">ULC007</strain>
    </source>
</reference>
<dbReference type="InterPro" id="IPR011545">
    <property type="entry name" value="DEAD/DEAH_box_helicase_dom"/>
</dbReference>
<gene>
    <name evidence="15" type="ORF">C7B65_02810</name>
</gene>
<keyword evidence="8" id="KW-0413">Isomerase</keyword>
<dbReference type="EMBL" id="PVWG01000002">
    <property type="protein sequence ID" value="PSB21536.1"/>
    <property type="molecule type" value="Genomic_DNA"/>
</dbReference>
<evidence type="ECO:0000256" key="10">
    <source>
        <dbReference type="ARBA" id="ARBA00034808"/>
    </source>
</evidence>
<comment type="similarity">
    <text evidence="1">Belongs to the helicase family. RecQ subfamily.</text>
</comment>
<keyword evidence="5 15" id="KW-0347">Helicase</keyword>
<dbReference type="InterPro" id="IPR014001">
    <property type="entry name" value="Helicase_ATP-bd"/>
</dbReference>
<proteinExistence type="inferred from homology"/>
<dbReference type="EC" id="5.6.2.4" evidence="10"/>
<evidence type="ECO:0000256" key="12">
    <source>
        <dbReference type="ARBA" id="ARBA00044550"/>
    </source>
</evidence>
<dbReference type="OrthoDB" id="9763310at2"/>
<dbReference type="SMART" id="SM00487">
    <property type="entry name" value="DEXDc"/>
    <property type="match status" value="1"/>
</dbReference>
<dbReference type="InterPro" id="IPR002464">
    <property type="entry name" value="DNA/RNA_helicase_DEAH_CS"/>
</dbReference>
<dbReference type="InterPro" id="IPR027417">
    <property type="entry name" value="P-loop_NTPase"/>
</dbReference>
<evidence type="ECO:0000259" key="14">
    <source>
        <dbReference type="PROSITE" id="PS51194"/>
    </source>
</evidence>
<evidence type="ECO:0000313" key="16">
    <source>
        <dbReference type="Proteomes" id="UP000238634"/>
    </source>
</evidence>
<dbReference type="PANTHER" id="PTHR13710:SF105">
    <property type="entry name" value="ATP-DEPENDENT DNA HELICASE Q1"/>
    <property type="match status" value="1"/>
</dbReference>
<keyword evidence="7" id="KW-0238">DNA-binding</keyword>
<dbReference type="PANTHER" id="PTHR13710">
    <property type="entry name" value="DNA HELICASE RECQ FAMILY MEMBER"/>
    <property type="match status" value="1"/>
</dbReference>
<evidence type="ECO:0000256" key="9">
    <source>
        <dbReference type="ARBA" id="ARBA00034617"/>
    </source>
</evidence>
<dbReference type="RefSeq" id="WP_073069385.1">
    <property type="nucleotide sequence ID" value="NZ_MPPI01000002.1"/>
</dbReference>
<dbReference type="Proteomes" id="UP000238634">
    <property type="component" value="Unassembled WGS sequence"/>
</dbReference>
<dbReference type="PROSITE" id="PS51194">
    <property type="entry name" value="HELICASE_CTER"/>
    <property type="match status" value="1"/>
</dbReference>
<dbReference type="GO" id="GO:0006310">
    <property type="term" value="P:DNA recombination"/>
    <property type="evidence" value="ECO:0007669"/>
    <property type="project" value="InterPro"/>
</dbReference>
<dbReference type="GO" id="GO:0003677">
    <property type="term" value="F:DNA binding"/>
    <property type="evidence" value="ECO:0007669"/>
    <property type="project" value="UniProtKB-KW"/>
</dbReference>
<dbReference type="GO" id="GO:0005694">
    <property type="term" value="C:chromosome"/>
    <property type="evidence" value="ECO:0007669"/>
    <property type="project" value="TreeGrafter"/>
</dbReference>
<feature type="domain" description="Helicase ATP-binding" evidence="13">
    <location>
        <begin position="32"/>
        <end position="201"/>
    </location>
</feature>
<comment type="catalytic activity">
    <reaction evidence="9">
        <text>Couples ATP hydrolysis with the unwinding of duplex DNA by translocating in the 3'-5' direction.</text>
        <dbReference type="EC" id="5.6.2.4"/>
    </reaction>
</comment>
<evidence type="ECO:0000256" key="7">
    <source>
        <dbReference type="ARBA" id="ARBA00023125"/>
    </source>
</evidence>
<reference evidence="15 16" key="1">
    <citation type="submission" date="2018-02" db="EMBL/GenBank/DDBJ databases">
        <authorList>
            <person name="Cohen D.B."/>
            <person name="Kent A.D."/>
        </authorList>
    </citation>
    <scope>NUCLEOTIDE SEQUENCE [LARGE SCALE GENOMIC DNA]</scope>
    <source>
        <strain evidence="15 16">ULC007</strain>
    </source>
</reference>
<evidence type="ECO:0000256" key="8">
    <source>
        <dbReference type="ARBA" id="ARBA00023235"/>
    </source>
</evidence>
<evidence type="ECO:0000256" key="2">
    <source>
        <dbReference type="ARBA" id="ARBA00022723"/>
    </source>
</evidence>
<dbReference type="InterPro" id="IPR032284">
    <property type="entry name" value="RecQ_Zn-bd"/>
</dbReference>
<dbReference type="GO" id="GO:0016787">
    <property type="term" value="F:hydrolase activity"/>
    <property type="evidence" value="ECO:0007669"/>
    <property type="project" value="UniProtKB-KW"/>
</dbReference>
<keyword evidence="16" id="KW-1185">Reference proteome</keyword>
<evidence type="ECO:0000256" key="3">
    <source>
        <dbReference type="ARBA" id="ARBA00022741"/>
    </source>
</evidence>
<dbReference type="GO" id="GO:0005524">
    <property type="term" value="F:ATP binding"/>
    <property type="evidence" value="ECO:0007669"/>
    <property type="project" value="UniProtKB-KW"/>
</dbReference>
<dbReference type="Pfam" id="PF16124">
    <property type="entry name" value="RecQ_Zn_bind"/>
    <property type="match status" value="1"/>
</dbReference>
<evidence type="ECO:0000256" key="4">
    <source>
        <dbReference type="ARBA" id="ARBA00022801"/>
    </source>
</evidence>
<keyword evidence="2" id="KW-0479">Metal-binding</keyword>
<dbReference type="GO" id="GO:0046872">
    <property type="term" value="F:metal ion binding"/>
    <property type="evidence" value="ECO:0007669"/>
    <property type="project" value="UniProtKB-KW"/>
</dbReference>
<dbReference type="InterPro" id="IPR004589">
    <property type="entry name" value="DNA_helicase_ATP-dep_RecQ"/>
</dbReference>
<dbReference type="Pfam" id="PF00271">
    <property type="entry name" value="Helicase_C"/>
    <property type="match status" value="1"/>
</dbReference>
<evidence type="ECO:0000256" key="1">
    <source>
        <dbReference type="ARBA" id="ARBA00005446"/>
    </source>
</evidence>
<dbReference type="GO" id="GO:0043138">
    <property type="term" value="F:3'-5' DNA helicase activity"/>
    <property type="evidence" value="ECO:0007669"/>
    <property type="project" value="UniProtKB-EC"/>
</dbReference>
<dbReference type="STRING" id="1920490.GCA_001895925_01541"/>
<keyword evidence="6" id="KW-0067">ATP-binding</keyword>
<dbReference type="InterPro" id="IPR001650">
    <property type="entry name" value="Helicase_C-like"/>
</dbReference>
<evidence type="ECO:0000256" key="11">
    <source>
        <dbReference type="ARBA" id="ARBA00044535"/>
    </source>
</evidence>
<comment type="caution">
    <text evidence="15">The sequence shown here is derived from an EMBL/GenBank/DDBJ whole genome shotgun (WGS) entry which is preliminary data.</text>
</comment>
<evidence type="ECO:0000256" key="5">
    <source>
        <dbReference type="ARBA" id="ARBA00022806"/>
    </source>
</evidence>
<keyword evidence="4" id="KW-0378">Hydrolase</keyword>
<dbReference type="GO" id="GO:0006281">
    <property type="term" value="P:DNA repair"/>
    <property type="evidence" value="ECO:0007669"/>
    <property type="project" value="TreeGrafter"/>
</dbReference>
<protein>
    <recommendedName>
        <fullName evidence="11">ATP-dependent DNA helicase RecQ</fullName>
        <ecNumber evidence="10">5.6.2.4</ecNumber>
    </recommendedName>
    <alternativeName>
        <fullName evidence="12">DNA 3'-5' helicase RecQ</fullName>
    </alternativeName>
</protein>
<organism evidence="15 16">
    <name type="scientific">Phormidesmis priestleyi ULC007</name>
    <dbReference type="NCBI Taxonomy" id="1920490"/>
    <lineage>
        <taxon>Bacteria</taxon>
        <taxon>Bacillati</taxon>
        <taxon>Cyanobacteriota</taxon>
        <taxon>Cyanophyceae</taxon>
        <taxon>Leptolyngbyales</taxon>
        <taxon>Leptolyngbyaceae</taxon>
        <taxon>Phormidesmis</taxon>
    </lineage>
</organism>
<sequence>MTKTPKQTPSLQKIAHDRLGFNDLRPGQETAVRSVLEGRDTLAVMPTGSGKSAIYKLAASQIPGATVVISPLLALQHDQVGMIDHQDVGVAAVVNSTINPHQRTEIFEQWAEGKLEYLFLAPEQFNNPDTIERLKTTKPSLFVVDEAHCISEWGHDFRPDYLRLGTIIDSLGHPPILALTATASPPVREEIVRRLAMRDPQILVRGFDRPNIWLAVERFGDDDEKREVFINRVKHAEKPGIVYAATRKVTERIAELLKAEGINAIAYHAGLKPKEREQAQDTFMNDQADVIVATTAFGMGVNKRNVRFVFHYNISDSIDSHYQEIGRAGRDDNPAKTILFYVPKDLNLRRFFSGSGKLDAQQIERVAQTVQSQATAIELKRLQELTDLSKSKLKKMLNQLQSVGVVEMLPTGEVIAAKNSPDLHKATADMLQAQERNTKVERSRLEMMRGYAEVRDCRRKYLLNYFGEQVDRACGHCDNCKAGIAASKDGLKPYPINSQVIHKSWGEGTVMRYEADKVVILFEEVGYKTLSTMTAVLRGLLRRADIN</sequence>
<dbReference type="Pfam" id="PF00270">
    <property type="entry name" value="DEAD"/>
    <property type="match status" value="1"/>
</dbReference>
<evidence type="ECO:0000259" key="13">
    <source>
        <dbReference type="PROSITE" id="PS51192"/>
    </source>
</evidence>
<evidence type="ECO:0000256" key="6">
    <source>
        <dbReference type="ARBA" id="ARBA00022840"/>
    </source>
</evidence>
<keyword evidence="3" id="KW-0547">Nucleotide-binding</keyword>
<dbReference type="AlphaFoldDB" id="A0A2T1DM37"/>
<dbReference type="Gene3D" id="3.40.50.300">
    <property type="entry name" value="P-loop containing nucleotide triphosphate hydrolases"/>
    <property type="match status" value="2"/>
</dbReference>
<dbReference type="PROSITE" id="PS51192">
    <property type="entry name" value="HELICASE_ATP_BIND_1"/>
    <property type="match status" value="1"/>
</dbReference>
<dbReference type="Gene3D" id="1.10.10.10">
    <property type="entry name" value="Winged helix-like DNA-binding domain superfamily/Winged helix DNA-binding domain"/>
    <property type="match status" value="1"/>
</dbReference>
<dbReference type="CDD" id="cd17920">
    <property type="entry name" value="DEXHc_RecQ"/>
    <property type="match status" value="1"/>
</dbReference>
<dbReference type="GO" id="GO:0005737">
    <property type="term" value="C:cytoplasm"/>
    <property type="evidence" value="ECO:0007669"/>
    <property type="project" value="TreeGrafter"/>
</dbReference>
<dbReference type="PROSITE" id="PS00690">
    <property type="entry name" value="DEAH_ATP_HELICASE"/>
    <property type="match status" value="1"/>
</dbReference>
<accession>A0A2T1DM37</accession>
<dbReference type="GO" id="GO:0009378">
    <property type="term" value="F:four-way junction helicase activity"/>
    <property type="evidence" value="ECO:0007669"/>
    <property type="project" value="TreeGrafter"/>
</dbReference>
<dbReference type="NCBIfam" id="TIGR00614">
    <property type="entry name" value="recQ_fam"/>
    <property type="match status" value="1"/>
</dbReference>